<dbReference type="EMBL" id="PFNL01000191">
    <property type="protein sequence ID" value="PIZ44212.1"/>
    <property type="molecule type" value="Genomic_DNA"/>
</dbReference>
<dbReference type="AlphaFoldDB" id="A0A2M7TET2"/>
<reference evidence="2" key="1">
    <citation type="submission" date="2017-09" db="EMBL/GenBank/DDBJ databases">
        <title>Depth-based differentiation of microbial function through sediment-hosted aquifers and enrichment of novel symbionts in the deep terrestrial subsurface.</title>
        <authorList>
            <person name="Probst A.J."/>
            <person name="Ladd B."/>
            <person name="Jarett J.K."/>
            <person name="Geller-Mcgrath D.E."/>
            <person name="Sieber C.M.K."/>
            <person name="Emerson J.B."/>
            <person name="Anantharaman K."/>
            <person name="Thomas B.C."/>
            <person name="Malmstrom R."/>
            <person name="Stieglmeier M."/>
            <person name="Klingl A."/>
            <person name="Woyke T."/>
            <person name="Ryan C.M."/>
            <person name="Banfield J.F."/>
        </authorList>
    </citation>
    <scope>NUCLEOTIDE SEQUENCE [LARGE SCALE GENOMIC DNA]</scope>
</reference>
<proteinExistence type="predicted"/>
<name>A0A2M7TET2_UNCKA</name>
<dbReference type="Proteomes" id="UP000228920">
    <property type="component" value="Unassembled WGS sequence"/>
</dbReference>
<accession>A0A2M7TET2</accession>
<evidence type="ECO:0000313" key="1">
    <source>
        <dbReference type="EMBL" id="PIZ44212.1"/>
    </source>
</evidence>
<comment type="caution">
    <text evidence="1">The sequence shown here is derived from an EMBL/GenBank/DDBJ whole genome shotgun (WGS) entry which is preliminary data.</text>
</comment>
<evidence type="ECO:0000313" key="2">
    <source>
        <dbReference type="Proteomes" id="UP000228920"/>
    </source>
</evidence>
<organism evidence="1 2">
    <name type="scientific">candidate division WWE3 bacterium CG_4_10_14_0_2_um_filter_41_14</name>
    <dbReference type="NCBI Taxonomy" id="1975072"/>
    <lineage>
        <taxon>Bacteria</taxon>
        <taxon>Katanobacteria</taxon>
    </lineage>
</organism>
<protein>
    <submittedName>
        <fullName evidence="1">Uncharacterized protein</fullName>
    </submittedName>
</protein>
<sequence length="88" mass="10065">MCPIVCSKFLEEYLLINRINREAIRVPEQLYQYLLENQTAGTNRTVPNPIVTLLRKVGFELNETMALSEVLLVRSIPKLVLHPLDNAS</sequence>
<gene>
    <name evidence="1" type="ORF">COY32_06945</name>
</gene>